<comment type="caution">
    <text evidence="1">The sequence shown here is derived from an EMBL/GenBank/DDBJ whole genome shotgun (WGS) entry which is preliminary data.</text>
</comment>
<name>A0ACC2LPM5_PERAE</name>
<gene>
    <name evidence="1" type="ORF">MRB53_009238</name>
</gene>
<keyword evidence="2" id="KW-1185">Reference proteome</keyword>
<organism evidence="1 2">
    <name type="scientific">Persea americana</name>
    <name type="common">Avocado</name>
    <dbReference type="NCBI Taxonomy" id="3435"/>
    <lineage>
        <taxon>Eukaryota</taxon>
        <taxon>Viridiplantae</taxon>
        <taxon>Streptophyta</taxon>
        <taxon>Embryophyta</taxon>
        <taxon>Tracheophyta</taxon>
        <taxon>Spermatophyta</taxon>
        <taxon>Magnoliopsida</taxon>
        <taxon>Magnoliidae</taxon>
        <taxon>Laurales</taxon>
        <taxon>Lauraceae</taxon>
        <taxon>Persea</taxon>
    </lineage>
</organism>
<protein>
    <submittedName>
        <fullName evidence="1">Uncharacterized protein</fullName>
    </submittedName>
</protein>
<sequence>MIPISAVPTLKKGNFGPISMSVGPIGSIQKGIEPEPLRLFFFPGHCARRDYGDGRRRLRQRWRSSSNNERTSYRLFSENCNASSPFSTSDDDAPSSPGMMDPKPPP</sequence>
<dbReference type="Proteomes" id="UP001234297">
    <property type="component" value="Chromosome 3"/>
</dbReference>
<accession>A0ACC2LPM5</accession>
<evidence type="ECO:0000313" key="2">
    <source>
        <dbReference type="Proteomes" id="UP001234297"/>
    </source>
</evidence>
<proteinExistence type="predicted"/>
<dbReference type="EMBL" id="CM056811">
    <property type="protein sequence ID" value="KAJ8634971.1"/>
    <property type="molecule type" value="Genomic_DNA"/>
</dbReference>
<reference evidence="1 2" key="1">
    <citation type="journal article" date="2022" name="Hortic Res">
        <title>A haplotype resolved chromosomal level avocado genome allows analysis of novel avocado genes.</title>
        <authorList>
            <person name="Nath O."/>
            <person name="Fletcher S.J."/>
            <person name="Hayward A."/>
            <person name="Shaw L.M."/>
            <person name="Masouleh A.K."/>
            <person name="Furtado A."/>
            <person name="Henry R.J."/>
            <person name="Mitter N."/>
        </authorList>
    </citation>
    <scope>NUCLEOTIDE SEQUENCE [LARGE SCALE GENOMIC DNA]</scope>
    <source>
        <strain evidence="2">cv. Hass</strain>
    </source>
</reference>
<evidence type="ECO:0000313" key="1">
    <source>
        <dbReference type="EMBL" id="KAJ8634971.1"/>
    </source>
</evidence>